<accession>A0A7C8I4Y3</accession>
<comment type="caution">
    <text evidence="1">The sequence shown here is derived from an EMBL/GenBank/DDBJ whole genome shotgun (WGS) entry which is preliminary data.</text>
</comment>
<proteinExistence type="predicted"/>
<dbReference type="AlphaFoldDB" id="A0A7C8I4Y3"/>
<gene>
    <name evidence="1" type="ORF">BDV95DRAFT_572920</name>
</gene>
<keyword evidence="2" id="KW-1185">Reference proteome</keyword>
<protein>
    <submittedName>
        <fullName evidence="1">Uncharacterized protein</fullName>
    </submittedName>
</protein>
<name>A0A7C8I4Y3_9PLEO</name>
<reference evidence="1 2" key="1">
    <citation type="submission" date="2020-01" db="EMBL/GenBank/DDBJ databases">
        <authorList>
            <consortium name="DOE Joint Genome Institute"/>
            <person name="Haridas S."/>
            <person name="Albert R."/>
            <person name="Binder M."/>
            <person name="Bloem J."/>
            <person name="Labutti K."/>
            <person name="Salamov A."/>
            <person name="Andreopoulos B."/>
            <person name="Baker S.E."/>
            <person name="Barry K."/>
            <person name="Bills G."/>
            <person name="Bluhm B.H."/>
            <person name="Cannon C."/>
            <person name="Castanera R."/>
            <person name="Culley D.E."/>
            <person name="Daum C."/>
            <person name="Ezra D."/>
            <person name="Gonzalez J.B."/>
            <person name="Henrissat B."/>
            <person name="Kuo A."/>
            <person name="Liang C."/>
            <person name="Lipzen A."/>
            <person name="Lutzoni F."/>
            <person name="Magnuson J."/>
            <person name="Mondo S."/>
            <person name="Nolan M."/>
            <person name="Ohm R."/>
            <person name="Pangilinan J."/>
            <person name="Park H.-J.H."/>
            <person name="Ramirez L."/>
            <person name="Alfaro M."/>
            <person name="Sun H."/>
            <person name="Tritt A."/>
            <person name="Yoshinaga Y."/>
            <person name="Zwiers L.-H.L."/>
            <person name="Turgeon B.G."/>
            <person name="Goodwin S.B."/>
            <person name="Spatafora J.W."/>
            <person name="Crous P.W."/>
            <person name="Grigoriev I.V."/>
        </authorList>
    </citation>
    <scope>NUCLEOTIDE SEQUENCE [LARGE SCALE GENOMIC DNA]</scope>
    <source>
        <strain evidence="1 2">CBS 611.86</strain>
    </source>
</reference>
<organism evidence="1 2">
    <name type="scientific">Massariosphaeria phaeospora</name>
    <dbReference type="NCBI Taxonomy" id="100035"/>
    <lineage>
        <taxon>Eukaryota</taxon>
        <taxon>Fungi</taxon>
        <taxon>Dikarya</taxon>
        <taxon>Ascomycota</taxon>
        <taxon>Pezizomycotina</taxon>
        <taxon>Dothideomycetes</taxon>
        <taxon>Pleosporomycetidae</taxon>
        <taxon>Pleosporales</taxon>
        <taxon>Pleosporales incertae sedis</taxon>
        <taxon>Massariosphaeria</taxon>
    </lineage>
</organism>
<evidence type="ECO:0000313" key="1">
    <source>
        <dbReference type="EMBL" id="KAF2870948.1"/>
    </source>
</evidence>
<sequence>MTLRRLWNDNSFDYTSLLLHLIYFRCRQSSLSIPCLSYQQGRYGSHCLYLDHVGQSWRWTDIREFVAQ</sequence>
<dbReference type="Proteomes" id="UP000481861">
    <property type="component" value="Unassembled WGS sequence"/>
</dbReference>
<evidence type="ECO:0000313" key="2">
    <source>
        <dbReference type="Proteomes" id="UP000481861"/>
    </source>
</evidence>
<dbReference type="EMBL" id="JAADJZ010000012">
    <property type="protein sequence ID" value="KAF2870948.1"/>
    <property type="molecule type" value="Genomic_DNA"/>
</dbReference>